<evidence type="ECO:0000256" key="2">
    <source>
        <dbReference type="ARBA" id="ARBA00022827"/>
    </source>
</evidence>
<dbReference type="InterPro" id="IPR036318">
    <property type="entry name" value="FAD-bd_PCMH-like_sf"/>
</dbReference>
<name>A0ABM8V3Y5_THEXY</name>
<evidence type="ECO:0000256" key="1">
    <source>
        <dbReference type="ARBA" id="ARBA00022630"/>
    </source>
</evidence>
<keyword evidence="2" id="KW-0274">FAD</keyword>
<dbReference type="InterPro" id="IPR002346">
    <property type="entry name" value="Mopterin_DH_FAD-bd"/>
</dbReference>
<dbReference type="Proteomes" id="UP000681526">
    <property type="component" value="Unassembled WGS sequence"/>
</dbReference>
<dbReference type="SUPFAM" id="SSF55447">
    <property type="entry name" value="CO dehydrogenase flavoprotein C-terminal domain-like"/>
    <property type="match status" value="1"/>
</dbReference>
<reference evidence="5 6" key="1">
    <citation type="submission" date="2021-04" db="EMBL/GenBank/DDBJ databases">
        <authorList>
            <person name="Rakotoarivonina H."/>
        </authorList>
    </citation>
    <scope>NUCLEOTIDE SEQUENCE [LARGE SCALE GENOMIC DNA]</scope>
    <source>
        <strain evidence="5 6">XE</strain>
    </source>
</reference>
<dbReference type="Pfam" id="PF03450">
    <property type="entry name" value="CO_deh_flav_C"/>
    <property type="match status" value="1"/>
</dbReference>
<dbReference type="RefSeq" id="WP_213484181.1">
    <property type="nucleotide sequence ID" value="NZ_CAJRAY010000038.1"/>
</dbReference>
<organism evidence="5 6">
    <name type="scientific">Thermobacillus xylanilyticus</name>
    <dbReference type="NCBI Taxonomy" id="76633"/>
    <lineage>
        <taxon>Bacteria</taxon>
        <taxon>Bacillati</taxon>
        <taxon>Bacillota</taxon>
        <taxon>Bacilli</taxon>
        <taxon>Bacillales</taxon>
        <taxon>Paenibacillaceae</taxon>
        <taxon>Thermobacillus</taxon>
    </lineage>
</organism>
<evidence type="ECO:0000256" key="3">
    <source>
        <dbReference type="ARBA" id="ARBA00023002"/>
    </source>
</evidence>
<dbReference type="InterPro" id="IPR051312">
    <property type="entry name" value="Diverse_Substr_Oxidored"/>
</dbReference>
<accession>A0ABM8V3Y5</accession>
<dbReference type="EMBL" id="CAJRAY010000038">
    <property type="protein sequence ID" value="CAG5084822.1"/>
    <property type="molecule type" value="Genomic_DNA"/>
</dbReference>
<keyword evidence="6" id="KW-1185">Reference proteome</keyword>
<dbReference type="EC" id="1.17.1.4" evidence="5"/>
<feature type="domain" description="FAD-binding PCMH-type" evidence="4">
    <location>
        <begin position="7"/>
        <end position="180"/>
    </location>
</feature>
<dbReference type="SUPFAM" id="SSF56176">
    <property type="entry name" value="FAD-binding/transporter-associated domain-like"/>
    <property type="match status" value="1"/>
</dbReference>
<dbReference type="InterPro" id="IPR016166">
    <property type="entry name" value="FAD-bd_PCMH"/>
</dbReference>
<protein>
    <submittedName>
        <fullName evidence="5">Probable xanthine dehydrogenase subunit C PucC</fullName>
        <ecNumber evidence="5">1.17.1.4</ecNumber>
    </submittedName>
</protein>
<dbReference type="PANTHER" id="PTHR42659:SF2">
    <property type="entry name" value="XANTHINE DEHYDROGENASE SUBUNIT C-RELATED"/>
    <property type="match status" value="1"/>
</dbReference>
<dbReference type="Gene3D" id="3.30.465.10">
    <property type="match status" value="1"/>
</dbReference>
<dbReference type="PANTHER" id="PTHR42659">
    <property type="entry name" value="XANTHINE DEHYDROGENASE SUBUNIT C-RELATED"/>
    <property type="match status" value="1"/>
</dbReference>
<dbReference type="Pfam" id="PF00941">
    <property type="entry name" value="FAD_binding_5"/>
    <property type="match status" value="1"/>
</dbReference>
<comment type="caution">
    <text evidence="5">The sequence shown here is derived from an EMBL/GenBank/DDBJ whole genome shotgun (WGS) entry which is preliminary data.</text>
</comment>
<dbReference type="PROSITE" id="PS51387">
    <property type="entry name" value="FAD_PCMH"/>
    <property type="match status" value="1"/>
</dbReference>
<dbReference type="InterPro" id="IPR016169">
    <property type="entry name" value="FAD-bd_PCMH_sub2"/>
</dbReference>
<keyword evidence="3 5" id="KW-0560">Oxidoreductase</keyword>
<dbReference type="SMART" id="SM01092">
    <property type="entry name" value="CO_deh_flav_C"/>
    <property type="match status" value="1"/>
</dbReference>
<evidence type="ECO:0000313" key="6">
    <source>
        <dbReference type="Proteomes" id="UP000681526"/>
    </source>
</evidence>
<evidence type="ECO:0000313" key="5">
    <source>
        <dbReference type="EMBL" id="CAG5084822.1"/>
    </source>
</evidence>
<keyword evidence="1" id="KW-0285">Flavoprotein</keyword>
<proteinExistence type="predicted"/>
<dbReference type="GO" id="GO:0004854">
    <property type="term" value="F:xanthine dehydrogenase activity"/>
    <property type="evidence" value="ECO:0007669"/>
    <property type="project" value="UniProtKB-EC"/>
</dbReference>
<dbReference type="InterPro" id="IPR036683">
    <property type="entry name" value="CO_DH_flav_C_dom_sf"/>
</dbReference>
<dbReference type="InterPro" id="IPR005107">
    <property type="entry name" value="CO_DH_flav_C"/>
</dbReference>
<gene>
    <name evidence="5" type="primary">txxe 1115-pucC</name>
    <name evidence="5" type="ORF">TXXE_08200</name>
</gene>
<sequence length="305" mass="31825">MAMKEQAPGRCPEVWRPRDAAEACRLKTAFGPDGVFTAGGTLLRTQWESGSAAMPGTLIDLTAIPGLAGIRADEGQLVIGPLVKLSELMRTEAVATAFPLLAEAVRRIGAPSVRNLATIGGNVASAVGDALPALLVHEAELLWHTGGRTETTALEDWLADPGRAQGVRLLTGIRLKRTDAEAPGGPPGRIVGAYRKLGRREAFTPSLVTIAVLGRLSEDGTLTGVRMAAGGGSAVPMRLRAAETVLEGARVTPDALVRVSEAVLAEYRPASDAFAGAEYRRTAAANLIAAEWLRLAGAGREGDGR</sequence>
<dbReference type="Gene3D" id="3.30.390.50">
    <property type="entry name" value="CO dehydrogenase flavoprotein, C-terminal domain"/>
    <property type="match status" value="1"/>
</dbReference>
<evidence type="ECO:0000259" key="4">
    <source>
        <dbReference type="PROSITE" id="PS51387"/>
    </source>
</evidence>